<dbReference type="AlphaFoldDB" id="A0AA39QSG6"/>
<keyword evidence="2" id="KW-0812">Transmembrane</keyword>
<feature type="transmembrane region" description="Helical" evidence="2">
    <location>
        <begin position="244"/>
        <end position="268"/>
    </location>
</feature>
<name>A0AA39QSG6_9LECA</name>
<comment type="caution">
    <text evidence="3">The sequence shown here is derived from an EMBL/GenBank/DDBJ whole genome shotgun (WGS) entry which is preliminary data.</text>
</comment>
<evidence type="ECO:0000313" key="4">
    <source>
        <dbReference type="Proteomes" id="UP001166286"/>
    </source>
</evidence>
<sequence length="522" mass="59255">MTFGQHMQTWSTGTVPQSFGGCDARVEPSQAYLFETDTYHTQFARTMYLNPNGTLKRGRLYFTFYQTFDMDRFRSIQENQTVCGQGFEGKNDLYGLGIRISLYLRLISSFLANNFLPGTRQELQKAYLMFSLAICLATVIASFAKACVFSIEIEIMYWMYWAGYVCVFASAPCQVRLGSEMKWIKLDWTAVILFITHFFMIYHGVWFVWHAYDQVFSRMPCGTYHFFLVPILDPSRGFWTLRDYLTLLLIPFVPTLLAAFPFVGLLLASEVKYTIQHSATYQALFSKPSVSNCDQPQNTEYNASEQTSLGLRVSQLIAREYRVFREMVCLPSHSRGVIRLVTPIDVKDRRLYRIRCAATGLLSYIVSIVAIELILKWNKVKGIYSIASTGQYVALIIGVGSFVSVAWTLVLQESERRRNLKRRQFANQDENGIELVSLSHNLADALSHAFSRPDVGFSTNGGVLSISSGEEEQDAVRSSNTPGPSPVFDRPNKQAFMSEAHDIHPNLEAQTPPTSYINRSPP</sequence>
<evidence type="ECO:0000256" key="1">
    <source>
        <dbReference type="SAM" id="MobiDB-lite"/>
    </source>
</evidence>
<dbReference type="Proteomes" id="UP001166286">
    <property type="component" value="Unassembled WGS sequence"/>
</dbReference>
<evidence type="ECO:0000313" key="3">
    <source>
        <dbReference type="EMBL" id="KAK0506888.1"/>
    </source>
</evidence>
<feature type="transmembrane region" description="Helical" evidence="2">
    <location>
        <begin position="189"/>
        <end position="209"/>
    </location>
</feature>
<feature type="transmembrane region" description="Helical" evidence="2">
    <location>
        <begin position="128"/>
        <end position="151"/>
    </location>
</feature>
<protein>
    <submittedName>
        <fullName evidence="3">Uncharacterized protein</fullName>
    </submittedName>
</protein>
<reference evidence="3" key="1">
    <citation type="submission" date="2023-03" db="EMBL/GenBank/DDBJ databases">
        <title>Complete genome of Cladonia borealis.</title>
        <authorList>
            <person name="Park H."/>
        </authorList>
    </citation>
    <scope>NUCLEOTIDE SEQUENCE</scope>
    <source>
        <strain evidence="3">ANT050790</strain>
    </source>
</reference>
<proteinExistence type="predicted"/>
<feature type="compositionally biased region" description="Polar residues" evidence="1">
    <location>
        <begin position="508"/>
        <end position="522"/>
    </location>
</feature>
<evidence type="ECO:0000256" key="2">
    <source>
        <dbReference type="SAM" id="Phobius"/>
    </source>
</evidence>
<feature type="transmembrane region" description="Helical" evidence="2">
    <location>
        <begin position="157"/>
        <end position="177"/>
    </location>
</feature>
<keyword evidence="2" id="KW-1133">Transmembrane helix</keyword>
<accession>A0AA39QSG6</accession>
<organism evidence="3 4">
    <name type="scientific">Cladonia borealis</name>
    <dbReference type="NCBI Taxonomy" id="184061"/>
    <lineage>
        <taxon>Eukaryota</taxon>
        <taxon>Fungi</taxon>
        <taxon>Dikarya</taxon>
        <taxon>Ascomycota</taxon>
        <taxon>Pezizomycotina</taxon>
        <taxon>Lecanoromycetes</taxon>
        <taxon>OSLEUM clade</taxon>
        <taxon>Lecanoromycetidae</taxon>
        <taxon>Lecanorales</taxon>
        <taxon>Lecanorineae</taxon>
        <taxon>Cladoniaceae</taxon>
        <taxon>Cladonia</taxon>
    </lineage>
</organism>
<feature type="transmembrane region" description="Helical" evidence="2">
    <location>
        <begin position="356"/>
        <end position="377"/>
    </location>
</feature>
<gene>
    <name evidence="3" type="ORF">JMJ35_010588</name>
</gene>
<dbReference type="EMBL" id="JAFEKC020000026">
    <property type="protein sequence ID" value="KAK0506888.1"/>
    <property type="molecule type" value="Genomic_DNA"/>
</dbReference>
<keyword evidence="2" id="KW-0472">Membrane</keyword>
<feature type="region of interest" description="Disordered" evidence="1">
    <location>
        <begin position="468"/>
        <end position="522"/>
    </location>
</feature>
<feature type="transmembrane region" description="Helical" evidence="2">
    <location>
        <begin position="389"/>
        <end position="411"/>
    </location>
</feature>
<keyword evidence="4" id="KW-1185">Reference proteome</keyword>